<dbReference type="HOGENOM" id="CLU_027719_2_1_11"/>
<gene>
    <name evidence="3" type="ORF">SXIM_13490</name>
</gene>
<feature type="signal peptide" evidence="1">
    <location>
        <begin position="1"/>
        <end position="35"/>
    </location>
</feature>
<dbReference type="PANTHER" id="PTHR34315:SF1">
    <property type="entry name" value="INTRADIOL RING-CLEAVAGE DIOXYGENASES DOMAIN-CONTAINING PROTEIN-RELATED"/>
    <property type="match status" value="1"/>
</dbReference>
<dbReference type="EMBL" id="CP009922">
    <property type="protein sequence ID" value="AKG42733.1"/>
    <property type="molecule type" value="Genomic_DNA"/>
</dbReference>
<accession>A0A0F7FRA5</accession>
<sequence>MILMTDYRLSRRRILTIGGLGAAGFVLAGHCPASAATGAATPVHPTASATGDTTAGSWYELTTHRSDGPYTLTAAQNRQDITDGKQGVPLALDLTVRDSGGSGAALPGTAVEVWHCDAWGYYSGYTDANPGGEVRAEREDRSGADPDSFLRGYQVTDREGRVAFRTIVPGWYAPRAPHIHVRVHLGAEPESGGFAAEATHFTGQLFLPDELVAEVYELEPYAQHIGDGPATLARDIVYAGGGERDGLLSPERVGTRGLTEGCSAAFTLAVPAERARAAARAASAARAA</sequence>
<evidence type="ECO:0000259" key="2">
    <source>
        <dbReference type="Pfam" id="PF00775"/>
    </source>
</evidence>
<feature type="domain" description="Intradiol ring-cleavage dioxygenases" evidence="2">
    <location>
        <begin position="80"/>
        <end position="175"/>
    </location>
</feature>
<dbReference type="Gene3D" id="2.60.130.10">
    <property type="entry name" value="Aromatic compound dioxygenase"/>
    <property type="match status" value="1"/>
</dbReference>
<dbReference type="GO" id="GO:0008199">
    <property type="term" value="F:ferric iron binding"/>
    <property type="evidence" value="ECO:0007669"/>
    <property type="project" value="InterPro"/>
</dbReference>
<dbReference type="GO" id="GO:0016702">
    <property type="term" value="F:oxidoreductase activity, acting on single donors with incorporation of molecular oxygen, incorporation of two atoms of oxygen"/>
    <property type="evidence" value="ECO:0007669"/>
    <property type="project" value="InterPro"/>
</dbReference>
<evidence type="ECO:0000313" key="3">
    <source>
        <dbReference type="EMBL" id="AKG42733.1"/>
    </source>
</evidence>
<dbReference type="PANTHER" id="PTHR34315">
    <property type="match status" value="1"/>
</dbReference>
<reference evidence="3" key="1">
    <citation type="submission" date="2019-08" db="EMBL/GenBank/DDBJ databases">
        <title>Complete genome sequence of a mangrove-derived Streptomyces xiamenensis.</title>
        <authorList>
            <person name="Xu J."/>
        </authorList>
    </citation>
    <scope>NUCLEOTIDE SEQUENCE</scope>
    <source>
        <strain evidence="3">318</strain>
    </source>
</reference>
<dbReference type="InterPro" id="IPR000627">
    <property type="entry name" value="Intradiol_dOase_C"/>
</dbReference>
<feature type="chain" id="PRO_5002515391" evidence="1">
    <location>
        <begin position="36"/>
        <end position="288"/>
    </location>
</feature>
<evidence type="ECO:0000256" key="1">
    <source>
        <dbReference type="SAM" id="SignalP"/>
    </source>
</evidence>
<proteinExistence type="predicted"/>
<dbReference type="KEGG" id="sxi:SXIM_13490"/>
<dbReference type="STRING" id="408015.SXIM_13490"/>
<dbReference type="PATRIC" id="fig|408015.6.peg.1382"/>
<dbReference type="Proteomes" id="UP000034034">
    <property type="component" value="Chromosome"/>
</dbReference>
<dbReference type="Pfam" id="PF00775">
    <property type="entry name" value="Dioxygenase_C"/>
    <property type="match status" value="1"/>
</dbReference>
<organism evidence="3 4">
    <name type="scientific">Streptomyces xiamenensis</name>
    <dbReference type="NCBI Taxonomy" id="408015"/>
    <lineage>
        <taxon>Bacteria</taxon>
        <taxon>Bacillati</taxon>
        <taxon>Actinomycetota</taxon>
        <taxon>Actinomycetes</taxon>
        <taxon>Kitasatosporales</taxon>
        <taxon>Streptomycetaceae</taxon>
        <taxon>Streptomyces</taxon>
    </lineage>
</organism>
<name>A0A0F7FRA5_9ACTN</name>
<evidence type="ECO:0000313" key="4">
    <source>
        <dbReference type="Proteomes" id="UP000034034"/>
    </source>
</evidence>
<keyword evidence="4" id="KW-1185">Reference proteome</keyword>
<dbReference type="PROSITE" id="PS51318">
    <property type="entry name" value="TAT"/>
    <property type="match status" value="1"/>
</dbReference>
<keyword evidence="3" id="KW-0560">Oxidoreductase</keyword>
<dbReference type="InterPro" id="IPR006311">
    <property type="entry name" value="TAT_signal"/>
</dbReference>
<dbReference type="AlphaFoldDB" id="A0A0F7FRA5"/>
<protein>
    <submittedName>
        <fullName evidence="3">Dioxygenase</fullName>
    </submittedName>
</protein>
<dbReference type="InterPro" id="IPR015889">
    <property type="entry name" value="Intradiol_dOase_core"/>
</dbReference>
<dbReference type="SUPFAM" id="SSF49482">
    <property type="entry name" value="Aromatic compound dioxygenase"/>
    <property type="match status" value="1"/>
</dbReference>
<keyword evidence="3" id="KW-0223">Dioxygenase</keyword>
<keyword evidence="1" id="KW-0732">Signal</keyword>